<accession>X0VSS6</accession>
<dbReference type="AlphaFoldDB" id="X0VSS6"/>
<name>X0VSS6_9ZZZZ</name>
<protein>
    <submittedName>
        <fullName evidence="1">Uncharacterized protein</fullName>
    </submittedName>
</protein>
<proteinExistence type="predicted"/>
<gene>
    <name evidence="1" type="ORF">S01H1_47426</name>
</gene>
<feature type="non-terminal residue" evidence="1">
    <location>
        <position position="1"/>
    </location>
</feature>
<dbReference type="EMBL" id="BARS01030406">
    <property type="protein sequence ID" value="GAG21454.1"/>
    <property type="molecule type" value="Genomic_DNA"/>
</dbReference>
<organism evidence="1">
    <name type="scientific">marine sediment metagenome</name>
    <dbReference type="NCBI Taxonomy" id="412755"/>
    <lineage>
        <taxon>unclassified sequences</taxon>
        <taxon>metagenomes</taxon>
        <taxon>ecological metagenomes</taxon>
    </lineage>
</organism>
<sequence>LEKFEYDETKVNELKEIFNTIYNKFGIDIPEKENYLIQVTNAYAEDELKKFPEVSGYIYLTAEFTVSEKNDVHVLLEYRHPITDSLEAQDPPVKLQIKCVNENIEDFGISTFELNKSNKITCLGQIIRWTAETRVFEIYPIAIY</sequence>
<reference evidence="1" key="1">
    <citation type="journal article" date="2014" name="Front. Microbiol.">
        <title>High frequency of phylogenetically diverse reductive dehalogenase-homologous genes in deep subseafloor sedimentary metagenomes.</title>
        <authorList>
            <person name="Kawai M."/>
            <person name="Futagami T."/>
            <person name="Toyoda A."/>
            <person name="Takaki Y."/>
            <person name="Nishi S."/>
            <person name="Hori S."/>
            <person name="Arai W."/>
            <person name="Tsubouchi T."/>
            <person name="Morono Y."/>
            <person name="Uchiyama I."/>
            <person name="Ito T."/>
            <person name="Fujiyama A."/>
            <person name="Inagaki F."/>
            <person name="Takami H."/>
        </authorList>
    </citation>
    <scope>NUCLEOTIDE SEQUENCE</scope>
    <source>
        <strain evidence="1">Expedition CK06-06</strain>
    </source>
</reference>
<evidence type="ECO:0000313" key="1">
    <source>
        <dbReference type="EMBL" id="GAG21454.1"/>
    </source>
</evidence>
<comment type="caution">
    <text evidence="1">The sequence shown here is derived from an EMBL/GenBank/DDBJ whole genome shotgun (WGS) entry which is preliminary data.</text>
</comment>